<evidence type="ECO:0000313" key="4">
    <source>
        <dbReference type="EMBL" id="QJF52745.1"/>
    </source>
</evidence>
<protein>
    <submittedName>
        <fullName evidence="4">Amino acid ABC transporter substrate-binding protein</fullName>
    </submittedName>
</protein>
<reference evidence="4 5" key="1">
    <citation type="submission" date="2020-02" db="EMBL/GenBank/DDBJ databases">
        <title>Genome sequence of Roseobacter ponti.</title>
        <authorList>
            <person name="Hollensteiner J."/>
            <person name="Schneider D."/>
            <person name="Poehlein A."/>
            <person name="Daniel R."/>
        </authorList>
    </citation>
    <scope>NUCLEOTIDE SEQUENCE [LARGE SCALE GENOMIC DNA]</scope>
    <source>
        <strain evidence="4 5">DSM 106830</strain>
    </source>
</reference>
<dbReference type="AlphaFoldDB" id="A0A858SVM2"/>
<evidence type="ECO:0000256" key="2">
    <source>
        <dbReference type="SAM" id="SignalP"/>
    </source>
</evidence>
<dbReference type="PROSITE" id="PS51257">
    <property type="entry name" value="PROKAR_LIPOPROTEIN"/>
    <property type="match status" value="1"/>
</dbReference>
<dbReference type="PANTHER" id="PTHR35936:SF17">
    <property type="entry name" value="ARGININE-BINDING EXTRACELLULAR PROTEIN ARTP"/>
    <property type="match status" value="1"/>
</dbReference>
<gene>
    <name evidence="4" type="ORF">G3256_16980</name>
</gene>
<keyword evidence="1 2" id="KW-0732">Signal</keyword>
<evidence type="ECO:0000313" key="5">
    <source>
        <dbReference type="Proteomes" id="UP000503308"/>
    </source>
</evidence>
<dbReference type="Pfam" id="PF00497">
    <property type="entry name" value="SBP_bac_3"/>
    <property type="match status" value="1"/>
</dbReference>
<dbReference type="Gene3D" id="3.40.190.10">
    <property type="entry name" value="Periplasmic binding protein-like II"/>
    <property type="match status" value="2"/>
</dbReference>
<dbReference type="RefSeq" id="WP_169641964.1">
    <property type="nucleotide sequence ID" value="NZ_CP048788.1"/>
</dbReference>
<feature type="chain" id="PRO_5032949741" evidence="2">
    <location>
        <begin position="22"/>
        <end position="269"/>
    </location>
</feature>
<proteinExistence type="predicted"/>
<dbReference type="KEGG" id="rpon:G3256_16980"/>
<evidence type="ECO:0000259" key="3">
    <source>
        <dbReference type="SMART" id="SM00062"/>
    </source>
</evidence>
<dbReference type="InterPro" id="IPR001638">
    <property type="entry name" value="Solute-binding_3/MltF_N"/>
</dbReference>
<name>A0A858SVM2_9RHOB</name>
<accession>A0A858SVM2</accession>
<organism evidence="4 5">
    <name type="scientific">Roseobacter ponti</name>
    <dbReference type="NCBI Taxonomy" id="1891787"/>
    <lineage>
        <taxon>Bacteria</taxon>
        <taxon>Pseudomonadati</taxon>
        <taxon>Pseudomonadota</taxon>
        <taxon>Alphaproteobacteria</taxon>
        <taxon>Rhodobacterales</taxon>
        <taxon>Roseobacteraceae</taxon>
        <taxon>Roseobacter</taxon>
    </lineage>
</organism>
<keyword evidence="5" id="KW-1185">Reference proteome</keyword>
<dbReference type="SUPFAM" id="SSF53850">
    <property type="entry name" value="Periplasmic binding protein-like II"/>
    <property type="match status" value="1"/>
</dbReference>
<sequence>MWKLMCTAGVMTALLTGGALAQSCSDGKTITDGKLTIATGNPAYYPWVMDDAPESGKGFEAAVAYALAGGMGFAAEDVVWTRTSFDQAIQPGDKDFDINMQQFSITEARDRVVDFSEPYYTAPMAVLVRGGDDLSPALDQLKALKWGVVASTTALPVVTETIAPDSSPLIYDDNANVVEAMKANQIDAALFDLPTALYLSAVVLDGGQVLGQFAPDATSDPDHFGALMVEGSALKECVDAALGALKSSGALAQIEAEWLQEATGVPLIR</sequence>
<dbReference type="EMBL" id="CP048788">
    <property type="protein sequence ID" value="QJF52745.1"/>
    <property type="molecule type" value="Genomic_DNA"/>
</dbReference>
<dbReference type="PANTHER" id="PTHR35936">
    <property type="entry name" value="MEMBRANE-BOUND LYTIC MUREIN TRANSGLYCOSYLASE F"/>
    <property type="match status" value="1"/>
</dbReference>
<feature type="signal peptide" evidence="2">
    <location>
        <begin position="1"/>
        <end position="21"/>
    </location>
</feature>
<dbReference type="Proteomes" id="UP000503308">
    <property type="component" value="Chromosome"/>
</dbReference>
<dbReference type="SMART" id="SM00062">
    <property type="entry name" value="PBPb"/>
    <property type="match status" value="1"/>
</dbReference>
<feature type="domain" description="Solute-binding protein family 3/N-terminal" evidence="3">
    <location>
        <begin position="34"/>
        <end position="262"/>
    </location>
</feature>
<dbReference type="CDD" id="cd13530">
    <property type="entry name" value="PBP2_peptides_like"/>
    <property type="match status" value="1"/>
</dbReference>
<evidence type="ECO:0000256" key="1">
    <source>
        <dbReference type="ARBA" id="ARBA00022729"/>
    </source>
</evidence>